<gene>
    <name evidence="1" type="ORF">JHL16_11505</name>
</gene>
<evidence type="ECO:0000313" key="2">
    <source>
        <dbReference type="Proteomes" id="UP000616151"/>
    </source>
</evidence>
<organism evidence="1 2">
    <name type="scientific">Taklimakanibacter albus</name>
    <dbReference type="NCBI Taxonomy" id="2800327"/>
    <lineage>
        <taxon>Bacteria</taxon>
        <taxon>Pseudomonadati</taxon>
        <taxon>Pseudomonadota</taxon>
        <taxon>Alphaproteobacteria</taxon>
        <taxon>Hyphomicrobiales</taxon>
        <taxon>Aestuariivirgaceae</taxon>
        <taxon>Taklimakanibacter</taxon>
    </lineage>
</organism>
<protein>
    <submittedName>
        <fullName evidence="1">Autotransporter domain-containing protein</fullName>
    </submittedName>
</protein>
<reference evidence="1" key="1">
    <citation type="submission" date="2021-01" db="EMBL/GenBank/DDBJ databases">
        <authorList>
            <person name="Sun Q."/>
        </authorList>
    </citation>
    <scope>NUCLEOTIDE SEQUENCE</scope>
    <source>
        <strain evidence="1">YIM B02566</strain>
    </source>
</reference>
<name>A0ACC5R2X7_9HYPH</name>
<dbReference type="Proteomes" id="UP000616151">
    <property type="component" value="Unassembled WGS sequence"/>
</dbReference>
<accession>A0ACC5R2X7</accession>
<keyword evidence="2" id="KW-1185">Reference proteome</keyword>
<comment type="caution">
    <text evidence="1">The sequence shown here is derived from an EMBL/GenBank/DDBJ whole genome shotgun (WGS) entry which is preliminary data.</text>
</comment>
<feature type="non-terminal residue" evidence="1">
    <location>
        <position position="1"/>
    </location>
</feature>
<sequence length="919" mass="92254">GGAGSAAGLAGSGGGGGAGMGGAIFVVEGGSLTVKGNLTVNGNTIAGGTAGGSDAGAGSAFGSGIFLQGNNGTLTFAPDAGNTQTLNDVIADQTGSGGAPGTLYATGGPNCADGCAGYSAAGSWRLAKTGAGTLVLTGNNTFSGGVTINGGTISVGHDNALGTGTFTVLGSTLDIQDGITIGNDTDLQANLDINVDANETGTHAGAISSTGAFGVNKIGGGTLILTGANTYTGGTVITGGVLQVGADSNLGFVTGGIEIGDATLRASAGFTSGRAVSLTGDATIEIETGDLVLNGNITGSGSLTKTGADTLRLFGTNSYLGGTTIEDGTLLGDTDSLQGDILNKAKLIFDQSFQGTYSGKLTSDGTGILSKEGTGALIFTGDSSAYDGETYVNAGTLRVNNKLGGAMFVASGATLGGNGTIGKTTIATGGIHAPGNSIDTQTVDGDYVNAGILEIEANPAQADKIIVNGTVNITGATLNLVLTPTTAASWGVFTGPYVIIENDLTDAVTGTFTLNDTNNLVFLDKLIDYAGGDGNDVTLELERNNVEFTDVALTRNQRATAGAIDTLDDTSAVWLALAMTGSDEEARALLDQLSGEVHASLIGMFQQDSRFWRNAANDRLRSAFGSVAATGQQVMGFGATGLTNAPADTQGLALWTRGFGSWARTDSDGNAADFTRNSGGMLAGADMAVSDAARLGVLAGYAHSSFDADDRNSSGDADTFQIGLYGGTQIDSFGLRAGVAYAWHDVDTERHALGDKLTADYDADTVQVFGEAGYAFDLDAVRLEPFANAAYVSTHTGSYEENGGPAALTSDSETNDNTFTTLGLRAATGFEVGAMPASFRAMAGWRHAFGDVQPEATLAFDGSADFVIAGAPIARDAAVLEAGFDLAISPDATFGIAYSGEIGDDAEDHGLNATLAVEF</sequence>
<proteinExistence type="predicted"/>
<evidence type="ECO:0000313" key="1">
    <source>
        <dbReference type="EMBL" id="MBK1866983.1"/>
    </source>
</evidence>
<dbReference type="EMBL" id="JAENHL010000007">
    <property type="protein sequence ID" value="MBK1866983.1"/>
    <property type="molecule type" value="Genomic_DNA"/>
</dbReference>